<evidence type="ECO:0000313" key="3">
    <source>
        <dbReference type="Proteomes" id="UP000574067"/>
    </source>
</evidence>
<feature type="domain" description="Putative DNA-binding" evidence="1">
    <location>
        <begin position="6"/>
        <end position="100"/>
    </location>
</feature>
<sequence length="261" mass="28446">MPALHELQRQVMDALLQRGDAGAATALLRPTPGLDAARRLQLYRNNLFESLTAALAAVYPVVQELVGEDFFRAMARRFIPRFPSRSGNLHDFGAELPDFLRGFGPAAGLPYLPDVAALEWAAHAVYHEAPVPALTLAQLAALPAEAQAALRLQLQPCARLLASGWPVLDLWQAHQGGAVVMESIDLHGGVRLLVAQRALEVEFQRLDAGEYRWLRALEDGEPLTEACARALEADAGFDLATVLARHLALENFRALDRGDPP</sequence>
<accession>A0A848FAT2</accession>
<dbReference type="InterPro" id="IPR044922">
    <property type="entry name" value="DUF2063_N_sf"/>
</dbReference>
<organism evidence="2 3">
    <name type="scientific">Azohydromonas caseinilytica</name>
    <dbReference type="NCBI Taxonomy" id="2728836"/>
    <lineage>
        <taxon>Bacteria</taxon>
        <taxon>Pseudomonadati</taxon>
        <taxon>Pseudomonadota</taxon>
        <taxon>Betaproteobacteria</taxon>
        <taxon>Burkholderiales</taxon>
        <taxon>Sphaerotilaceae</taxon>
        <taxon>Azohydromonas</taxon>
    </lineage>
</organism>
<protein>
    <submittedName>
        <fullName evidence="2">DUF2063 domain-containing protein</fullName>
    </submittedName>
</protein>
<dbReference type="Proteomes" id="UP000574067">
    <property type="component" value="Unassembled WGS sequence"/>
</dbReference>
<dbReference type="Pfam" id="PF09836">
    <property type="entry name" value="DUF2063"/>
    <property type="match status" value="1"/>
</dbReference>
<keyword evidence="3" id="KW-1185">Reference proteome</keyword>
<dbReference type="Gene3D" id="1.10.150.690">
    <property type="entry name" value="DUF2063"/>
    <property type="match status" value="1"/>
</dbReference>
<evidence type="ECO:0000259" key="1">
    <source>
        <dbReference type="Pfam" id="PF09836"/>
    </source>
</evidence>
<gene>
    <name evidence="2" type="ORF">HHL10_10620</name>
</gene>
<comment type="caution">
    <text evidence="2">The sequence shown here is derived from an EMBL/GenBank/DDBJ whole genome shotgun (WGS) entry which is preliminary data.</text>
</comment>
<dbReference type="AlphaFoldDB" id="A0A848FAT2"/>
<dbReference type="RefSeq" id="WP_169160342.1">
    <property type="nucleotide sequence ID" value="NZ_JABBFW010000006.1"/>
</dbReference>
<reference evidence="2 3" key="1">
    <citation type="submission" date="2020-04" db="EMBL/GenBank/DDBJ databases">
        <title>Azohydromonas sp. isolated from soil.</title>
        <authorList>
            <person name="Dahal R.H."/>
        </authorList>
    </citation>
    <scope>NUCLEOTIDE SEQUENCE [LARGE SCALE GENOMIC DNA]</scope>
    <source>
        <strain evidence="2 3">G-1-1-14</strain>
    </source>
</reference>
<dbReference type="EMBL" id="JABBFW010000006">
    <property type="protein sequence ID" value="NML15433.1"/>
    <property type="molecule type" value="Genomic_DNA"/>
</dbReference>
<proteinExistence type="predicted"/>
<dbReference type="InterPro" id="IPR018640">
    <property type="entry name" value="DUF2063"/>
</dbReference>
<name>A0A848FAT2_9BURK</name>
<evidence type="ECO:0000313" key="2">
    <source>
        <dbReference type="EMBL" id="NML15433.1"/>
    </source>
</evidence>